<comment type="catalytic activity">
    <reaction evidence="17">
        <text>Mg(2+)(out) + ATP + H2O = Mg(2+)(in) + ADP + phosphate + H(+)</text>
        <dbReference type="Rhea" id="RHEA:10260"/>
        <dbReference type="ChEBI" id="CHEBI:15377"/>
        <dbReference type="ChEBI" id="CHEBI:15378"/>
        <dbReference type="ChEBI" id="CHEBI:18420"/>
        <dbReference type="ChEBI" id="CHEBI:30616"/>
        <dbReference type="ChEBI" id="CHEBI:43474"/>
        <dbReference type="ChEBI" id="CHEBI:456216"/>
        <dbReference type="EC" id="7.2.2.14"/>
    </reaction>
</comment>
<evidence type="ECO:0000256" key="8">
    <source>
        <dbReference type="ARBA" id="ARBA00022553"/>
    </source>
</evidence>
<evidence type="ECO:0000256" key="4">
    <source>
        <dbReference type="ARBA" id="ARBA00012786"/>
    </source>
</evidence>
<dbReference type="PRINTS" id="PR01836">
    <property type="entry name" value="MGATPASE"/>
</dbReference>
<keyword evidence="11" id="KW-0067">ATP-binding</keyword>
<dbReference type="Gene3D" id="1.20.1110.10">
    <property type="entry name" value="Calcium-transporting ATPase, transmembrane domain"/>
    <property type="match status" value="1"/>
</dbReference>
<dbReference type="NCBIfam" id="TIGR01494">
    <property type="entry name" value="ATPase_P-type"/>
    <property type="match status" value="2"/>
</dbReference>
<dbReference type="InterPro" id="IPR036412">
    <property type="entry name" value="HAD-like_sf"/>
</dbReference>
<dbReference type="Pfam" id="PF00690">
    <property type="entry name" value="Cation_ATPase_N"/>
    <property type="match status" value="1"/>
</dbReference>
<dbReference type="FunFam" id="3.40.50.1000:FF:000001">
    <property type="entry name" value="Phospholipid-transporting ATPase IC"/>
    <property type="match status" value="1"/>
</dbReference>
<feature type="transmembrane region" description="Helical" evidence="18">
    <location>
        <begin position="248"/>
        <end position="271"/>
    </location>
</feature>
<accession>A0A4U6CXT4</accession>
<evidence type="ECO:0000259" key="19">
    <source>
        <dbReference type="SMART" id="SM00831"/>
    </source>
</evidence>
<dbReference type="InterPro" id="IPR006068">
    <property type="entry name" value="ATPase_P-typ_cation-transptr_C"/>
</dbReference>
<dbReference type="InterPro" id="IPR023299">
    <property type="entry name" value="ATPase_P-typ_cyto_dom_N"/>
</dbReference>
<feature type="transmembrane region" description="Helical" evidence="18">
    <location>
        <begin position="784"/>
        <end position="803"/>
    </location>
</feature>
<dbReference type="OrthoDB" id="1521937at2"/>
<name>A0A4U6CXT4_9BACT</name>
<dbReference type="InterPro" id="IPR023214">
    <property type="entry name" value="HAD_sf"/>
</dbReference>
<dbReference type="InterPro" id="IPR059000">
    <property type="entry name" value="ATPase_P-type_domA"/>
</dbReference>
<dbReference type="EMBL" id="SZVO01000025">
    <property type="protein sequence ID" value="TKT86224.1"/>
    <property type="molecule type" value="Genomic_DNA"/>
</dbReference>
<feature type="transmembrane region" description="Helical" evidence="18">
    <location>
        <begin position="89"/>
        <end position="105"/>
    </location>
</feature>
<evidence type="ECO:0000256" key="12">
    <source>
        <dbReference type="ARBA" id="ARBA00022842"/>
    </source>
</evidence>
<evidence type="ECO:0000256" key="7">
    <source>
        <dbReference type="ARBA" id="ARBA00022519"/>
    </source>
</evidence>
<feature type="transmembrane region" description="Helical" evidence="18">
    <location>
        <begin position="721"/>
        <end position="743"/>
    </location>
</feature>
<dbReference type="InterPro" id="IPR018303">
    <property type="entry name" value="ATPase_P-typ_P_site"/>
</dbReference>
<evidence type="ECO:0000256" key="1">
    <source>
        <dbReference type="ARBA" id="ARBA00003954"/>
    </source>
</evidence>
<keyword evidence="9 18" id="KW-0812">Transmembrane</keyword>
<keyword evidence="12" id="KW-0460">Magnesium</keyword>
<dbReference type="InterPro" id="IPR008250">
    <property type="entry name" value="ATPase_P-typ_transduc_dom_A_sf"/>
</dbReference>
<comment type="subcellular location">
    <subcellularLocation>
        <location evidence="2">Cell inner membrane</location>
        <topology evidence="2">Multi-pass membrane protein</topology>
    </subcellularLocation>
</comment>
<reference evidence="20 21" key="1">
    <citation type="submission" date="2019-05" db="EMBL/GenBank/DDBJ databases">
        <title>Dyadobacter AR-3-8 sp. nov., isolated from arctic soil.</title>
        <authorList>
            <person name="Chaudhary D.K."/>
        </authorList>
    </citation>
    <scope>NUCLEOTIDE SEQUENCE [LARGE SCALE GENOMIC DNA]</scope>
    <source>
        <strain evidence="20 21">AR-3-8</strain>
    </source>
</reference>
<keyword evidence="7" id="KW-0997">Cell inner membrane</keyword>
<evidence type="ECO:0000256" key="14">
    <source>
        <dbReference type="ARBA" id="ARBA00022989"/>
    </source>
</evidence>
<keyword evidence="10" id="KW-0547">Nucleotide-binding</keyword>
<comment type="caution">
    <text evidence="20">The sequence shown here is derived from an EMBL/GenBank/DDBJ whole genome shotgun (WGS) entry which is preliminary data.</text>
</comment>
<dbReference type="GO" id="GO:0015444">
    <property type="term" value="F:P-type magnesium transporter activity"/>
    <property type="evidence" value="ECO:0007669"/>
    <property type="project" value="UniProtKB-EC"/>
</dbReference>
<dbReference type="AlphaFoldDB" id="A0A4U6CXT4"/>
<protein>
    <recommendedName>
        <fullName evidence="5">Magnesium-transporting ATPase, P-type 1</fullName>
        <ecNumber evidence="4">7.2.2.14</ecNumber>
    </recommendedName>
    <alternativeName>
        <fullName evidence="16">Mg(2+) transport ATPase, P-type 1</fullName>
    </alternativeName>
</protein>
<feature type="transmembrane region" description="Helical" evidence="18">
    <location>
        <begin position="755"/>
        <end position="772"/>
    </location>
</feature>
<evidence type="ECO:0000256" key="10">
    <source>
        <dbReference type="ARBA" id="ARBA00022741"/>
    </source>
</evidence>
<dbReference type="SUPFAM" id="SSF81653">
    <property type="entry name" value="Calcium ATPase, transduction domain A"/>
    <property type="match status" value="1"/>
</dbReference>
<evidence type="ECO:0000256" key="9">
    <source>
        <dbReference type="ARBA" id="ARBA00022692"/>
    </source>
</evidence>
<evidence type="ECO:0000256" key="6">
    <source>
        <dbReference type="ARBA" id="ARBA00022475"/>
    </source>
</evidence>
<evidence type="ECO:0000256" key="5">
    <source>
        <dbReference type="ARBA" id="ARBA00013555"/>
    </source>
</evidence>
<keyword evidence="13" id="KW-1278">Translocase</keyword>
<dbReference type="SUPFAM" id="SSF56784">
    <property type="entry name" value="HAD-like"/>
    <property type="match status" value="1"/>
</dbReference>
<feature type="transmembrane region" description="Helical" evidence="18">
    <location>
        <begin position="815"/>
        <end position="835"/>
    </location>
</feature>
<dbReference type="Proteomes" id="UP000304900">
    <property type="component" value="Unassembled WGS sequence"/>
</dbReference>
<keyword evidence="21" id="KW-1185">Reference proteome</keyword>
<dbReference type="Gene3D" id="3.40.50.1000">
    <property type="entry name" value="HAD superfamily/HAD-like"/>
    <property type="match status" value="1"/>
</dbReference>
<dbReference type="SMART" id="SM00831">
    <property type="entry name" value="Cation_ATPase_N"/>
    <property type="match status" value="1"/>
</dbReference>
<dbReference type="PANTHER" id="PTHR42861">
    <property type="entry name" value="CALCIUM-TRANSPORTING ATPASE"/>
    <property type="match status" value="1"/>
</dbReference>
<dbReference type="Gene3D" id="3.40.1110.10">
    <property type="entry name" value="Calcium-transporting ATPase, cytoplasmic domain N"/>
    <property type="match status" value="1"/>
</dbReference>
<dbReference type="PROSITE" id="PS00154">
    <property type="entry name" value="ATPASE_E1_E2"/>
    <property type="match status" value="1"/>
</dbReference>
<dbReference type="GO" id="GO:0005886">
    <property type="term" value="C:plasma membrane"/>
    <property type="evidence" value="ECO:0007669"/>
    <property type="project" value="UniProtKB-SubCell"/>
</dbReference>
<dbReference type="Gene3D" id="2.70.150.10">
    <property type="entry name" value="Calcium-transporting ATPase, cytoplasmic transduction domain A"/>
    <property type="match status" value="1"/>
</dbReference>
<keyword evidence="15 18" id="KW-0472">Membrane</keyword>
<dbReference type="GO" id="GO:0005524">
    <property type="term" value="F:ATP binding"/>
    <property type="evidence" value="ECO:0007669"/>
    <property type="project" value="UniProtKB-KW"/>
</dbReference>
<sequence length="849" mass="93582">MKNIVSENRDVAFWSLDLNAAFKQINSARTGLAGKDINQRRKQYGANSITSADHQTDLLLFLNQFKSPITIILLLAAALSYFLHDHTNAVIIFVIVLISSGLGFWQERAAGSAVAQLLAMVRITAAVVRDQTEKEIPVEEIVPGDIVVLDAGDVVPADCLIIESNELFVDEAAFTGETFPVDKMPGVLPAETVMAKRSNSVFMGSHVVSGSARVLVMLTGTSTGFGNISLSLKNRIPLTEFEIGIKKFGYFLMQITMLLVLVIFGINVFLHKPILDSFLFTLAIAVGLTPQLLPAIITVNLSQGARKMAKKNVIVKRLSSIENFGSMDVLCSDKTGTLTEGKVKVYQGTDCFGVESPKIMSLAKVNAGLQQGFKNPIDEAISGFDVPGFKQAQRLDEIPYDFIRKRLTLLVAMEGTVKMVTKGAVNQVLAACSLAENEKGEKVPLTSVLEIINKNYQLFSGQGYRTLGVAYRDWENNGPIHKQDENNMVFAGFVTLFDPPKPGINDTITHLSTLGIRLKVITGDNLLVAKSLSEKIGMKDAVFLSGENLRHMSDDALRHQVLRTDIFAEVEPNQKERIILALKKAGKVVGYMGDGINDASALHAADVGISVNTAVDVAKEAADIVLLDQDLNVLIEGVKEGRRTFANTQKYIFMATSANFGNMFSMAGASLFLSFLPLLPKQILLTNLMTDFPGMTIASDTVDEEWIKKPRKWDIAFIKRFMIVFGLLSSVFDYLTFGVLLYYFKAGETEFQTGWFIESVVSATLIVLVVRTRKPFFKSQTGKYLLGTTILVALLALFIPWLPFAAQLGFGPLPFRFYFVLLGIVTMYLFCAEILKHWFYKRLGEGKVR</sequence>
<dbReference type="SFLD" id="SFLDG00002">
    <property type="entry name" value="C1.7:_P-type_atpase_like"/>
    <property type="match status" value="1"/>
</dbReference>
<dbReference type="InterPro" id="IPR023298">
    <property type="entry name" value="ATPase_P-typ_TM_dom_sf"/>
</dbReference>
<evidence type="ECO:0000256" key="17">
    <source>
        <dbReference type="ARBA" id="ARBA00047295"/>
    </source>
</evidence>
<dbReference type="SUPFAM" id="SSF81665">
    <property type="entry name" value="Calcium ATPase, transmembrane domain M"/>
    <property type="match status" value="1"/>
</dbReference>
<keyword evidence="6" id="KW-1003">Cell membrane</keyword>
<feature type="domain" description="Cation-transporting P-type ATPase N-terminal" evidence="19">
    <location>
        <begin position="12"/>
        <end position="85"/>
    </location>
</feature>
<evidence type="ECO:0000256" key="15">
    <source>
        <dbReference type="ARBA" id="ARBA00023136"/>
    </source>
</evidence>
<evidence type="ECO:0000256" key="13">
    <source>
        <dbReference type="ARBA" id="ARBA00022967"/>
    </source>
</evidence>
<dbReference type="SFLD" id="SFLDF00027">
    <property type="entry name" value="p-type_atpase"/>
    <property type="match status" value="1"/>
</dbReference>
<gene>
    <name evidence="20" type="primary">mgtA</name>
    <name evidence="20" type="ORF">FDK13_32415</name>
</gene>
<dbReference type="EC" id="7.2.2.14" evidence="4"/>
<feature type="transmembrane region" description="Helical" evidence="18">
    <location>
        <begin position="277"/>
        <end position="301"/>
    </location>
</feature>
<dbReference type="InterPro" id="IPR044492">
    <property type="entry name" value="P_typ_ATPase_HD_dom"/>
</dbReference>
<evidence type="ECO:0000256" key="11">
    <source>
        <dbReference type="ARBA" id="ARBA00022840"/>
    </source>
</evidence>
<evidence type="ECO:0000313" key="20">
    <source>
        <dbReference type="EMBL" id="TKT86224.1"/>
    </source>
</evidence>
<comment type="function">
    <text evidence="1">Mediates magnesium influx to the cytosol.</text>
</comment>
<dbReference type="NCBIfam" id="TIGR01524">
    <property type="entry name" value="ATPase-IIIB_Mg"/>
    <property type="match status" value="1"/>
</dbReference>
<dbReference type="InterPro" id="IPR004014">
    <property type="entry name" value="ATPase_P-typ_cation-transptr_N"/>
</dbReference>
<organism evidence="20 21">
    <name type="scientific">Dyadobacter frigoris</name>
    <dbReference type="NCBI Taxonomy" id="2576211"/>
    <lineage>
        <taxon>Bacteria</taxon>
        <taxon>Pseudomonadati</taxon>
        <taxon>Bacteroidota</taxon>
        <taxon>Cytophagia</taxon>
        <taxon>Cytophagales</taxon>
        <taxon>Spirosomataceae</taxon>
        <taxon>Dyadobacter</taxon>
    </lineage>
</organism>
<dbReference type="InterPro" id="IPR006415">
    <property type="entry name" value="P-type_ATPase_IIIB"/>
</dbReference>
<keyword evidence="20" id="KW-0378">Hydrolase</keyword>
<dbReference type="InterPro" id="IPR001757">
    <property type="entry name" value="P_typ_ATPase"/>
</dbReference>
<evidence type="ECO:0000256" key="16">
    <source>
        <dbReference type="ARBA" id="ARBA00029806"/>
    </source>
</evidence>
<evidence type="ECO:0000256" key="2">
    <source>
        <dbReference type="ARBA" id="ARBA00004429"/>
    </source>
</evidence>
<dbReference type="Pfam" id="PF00122">
    <property type="entry name" value="E1-E2_ATPase"/>
    <property type="match status" value="1"/>
</dbReference>
<proteinExistence type="inferred from homology"/>
<dbReference type="RefSeq" id="WP_137344181.1">
    <property type="nucleotide sequence ID" value="NZ_BSQH01000027.1"/>
</dbReference>
<feature type="transmembrane region" description="Helical" evidence="18">
    <location>
        <begin position="65"/>
        <end position="83"/>
    </location>
</feature>
<comment type="similarity">
    <text evidence="3">Belongs to the cation transport ATPase (P-type) (TC 3.A.3) family. Type IIIB subfamily.</text>
</comment>
<keyword evidence="14 18" id="KW-1133">Transmembrane helix</keyword>
<evidence type="ECO:0000256" key="3">
    <source>
        <dbReference type="ARBA" id="ARBA00008746"/>
    </source>
</evidence>
<dbReference type="Pfam" id="PF00689">
    <property type="entry name" value="Cation_ATPase_C"/>
    <property type="match status" value="1"/>
</dbReference>
<evidence type="ECO:0000313" key="21">
    <source>
        <dbReference type="Proteomes" id="UP000304900"/>
    </source>
</evidence>
<keyword evidence="8" id="KW-0597">Phosphoprotein</keyword>
<dbReference type="Pfam" id="PF13246">
    <property type="entry name" value="Cation_ATPase"/>
    <property type="match status" value="1"/>
</dbReference>
<dbReference type="GO" id="GO:0016887">
    <property type="term" value="F:ATP hydrolysis activity"/>
    <property type="evidence" value="ECO:0007669"/>
    <property type="project" value="InterPro"/>
</dbReference>
<dbReference type="SFLD" id="SFLDS00003">
    <property type="entry name" value="Haloacid_Dehalogenase"/>
    <property type="match status" value="1"/>
</dbReference>
<evidence type="ECO:0000256" key="18">
    <source>
        <dbReference type="SAM" id="Phobius"/>
    </source>
</evidence>